<dbReference type="RefSeq" id="WP_081155126.1">
    <property type="nucleotide sequence ID" value="NZ_LVYD01000092.1"/>
</dbReference>
<sequence>MKVLHLAGHLIKWNLDAYYQNSIGDGFVICAYNFEDGYFNRDKISGYSTSEILNNAYFDLQFFAKKDAKNIKKGKLQTYSFHPAKAPDDGSQTNVWIENLIRQGVKFQIESLGLKNVIIPNYYENDNLEQFVGMIKTINRWLSKNKVEGVKYYMTIPITNHTIIDAEKVDKLLFYLTDLSIVFDGYYILCESKPDTRQKVSTDFKYLNNLTTILHVLKKQKFTTIYSYANWDALIFLSLTDIDYITIGTYENLRNFSIKRFTENEDGGPSKGWYFSEKLLNFIKAPWLDLIRINKGLDLIRNERNIFSDAILILGYPWSNQKPEVHKNYLLSIERLLKEIASVEDLAARKQYMIDKIDSAIAAYGKLNDMKIFFDDESRNYHLATWKSFLSSKNILT</sequence>
<name>A0A1V9FKF9_9BACT</name>
<dbReference type="EMBL" id="LVYD01000092">
    <property type="protein sequence ID" value="OQP58835.1"/>
    <property type="molecule type" value="Genomic_DNA"/>
</dbReference>
<dbReference type="STRING" id="1703345.A3860_39185"/>
<organism evidence="1 2">
    <name type="scientific">Niastella vici</name>
    <dbReference type="NCBI Taxonomy" id="1703345"/>
    <lineage>
        <taxon>Bacteria</taxon>
        <taxon>Pseudomonadati</taxon>
        <taxon>Bacteroidota</taxon>
        <taxon>Chitinophagia</taxon>
        <taxon>Chitinophagales</taxon>
        <taxon>Chitinophagaceae</taxon>
        <taxon>Niastella</taxon>
    </lineage>
</organism>
<keyword evidence="2" id="KW-1185">Reference proteome</keyword>
<comment type="caution">
    <text evidence="1">The sequence shown here is derived from an EMBL/GenBank/DDBJ whole genome shotgun (WGS) entry which is preliminary data.</text>
</comment>
<accession>A0A1V9FKF9</accession>
<dbReference type="AlphaFoldDB" id="A0A1V9FKF9"/>
<protein>
    <recommendedName>
        <fullName evidence="3">Hyaluronidase</fullName>
    </recommendedName>
</protein>
<evidence type="ECO:0008006" key="3">
    <source>
        <dbReference type="Google" id="ProtNLM"/>
    </source>
</evidence>
<dbReference type="Proteomes" id="UP000192796">
    <property type="component" value="Unassembled WGS sequence"/>
</dbReference>
<reference evidence="1 2" key="1">
    <citation type="submission" date="2016-03" db="EMBL/GenBank/DDBJ databases">
        <title>Niastella vici sp. nov., isolated from farmland soil.</title>
        <authorList>
            <person name="Chen L."/>
            <person name="Wang D."/>
            <person name="Yang S."/>
            <person name="Wang G."/>
        </authorList>
    </citation>
    <scope>NUCLEOTIDE SEQUENCE [LARGE SCALE GENOMIC DNA]</scope>
    <source>
        <strain evidence="1 2">DJ57</strain>
    </source>
</reference>
<dbReference type="OrthoDB" id="622374at2"/>
<gene>
    <name evidence="1" type="ORF">A3860_39185</name>
</gene>
<evidence type="ECO:0000313" key="1">
    <source>
        <dbReference type="EMBL" id="OQP58835.1"/>
    </source>
</evidence>
<proteinExistence type="predicted"/>
<evidence type="ECO:0000313" key="2">
    <source>
        <dbReference type="Proteomes" id="UP000192796"/>
    </source>
</evidence>